<reference evidence="1" key="1">
    <citation type="submission" date="2020-07" db="EMBL/GenBank/DDBJ databases">
        <title>Multicomponent nature underlies the extraordinary mechanical properties of spider dragline silk.</title>
        <authorList>
            <person name="Kono N."/>
            <person name="Nakamura H."/>
            <person name="Mori M."/>
            <person name="Yoshida Y."/>
            <person name="Ohtoshi R."/>
            <person name="Malay A.D."/>
            <person name="Moran D.A.P."/>
            <person name="Tomita M."/>
            <person name="Numata K."/>
            <person name="Arakawa K."/>
        </authorList>
    </citation>
    <scope>NUCLEOTIDE SEQUENCE</scope>
</reference>
<comment type="caution">
    <text evidence="1">The sequence shown here is derived from an EMBL/GenBank/DDBJ whole genome shotgun (WGS) entry which is preliminary data.</text>
</comment>
<dbReference type="AlphaFoldDB" id="A0A8X6K915"/>
<accession>A0A8X6K915</accession>
<evidence type="ECO:0000313" key="2">
    <source>
        <dbReference type="Proteomes" id="UP000887116"/>
    </source>
</evidence>
<gene>
    <name evidence="1" type="ORF">TNCT_432541</name>
</gene>
<dbReference type="Proteomes" id="UP000887116">
    <property type="component" value="Unassembled WGS sequence"/>
</dbReference>
<keyword evidence="2" id="KW-1185">Reference proteome</keyword>
<dbReference type="EMBL" id="BMAO01010352">
    <property type="protein sequence ID" value="GFQ66591.1"/>
    <property type="molecule type" value="Genomic_DNA"/>
</dbReference>
<proteinExistence type="predicted"/>
<protein>
    <submittedName>
        <fullName evidence="1">Uncharacterized protein</fullName>
    </submittedName>
</protein>
<evidence type="ECO:0000313" key="1">
    <source>
        <dbReference type="EMBL" id="GFQ66591.1"/>
    </source>
</evidence>
<organism evidence="1 2">
    <name type="scientific">Trichonephila clavata</name>
    <name type="common">Joro spider</name>
    <name type="synonym">Nephila clavata</name>
    <dbReference type="NCBI Taxonomy" id="2740835"/>
    <lineage>
        <taxon>Eukaryota</taxon>
        <taxon>Metazoa</taxon>
        <taxon>Ecdysozoa</taxon>
        <taxon>Arthropoda</taxon>
        <taxon>Chelicerata</taxon>
        <taxon>Arachnida</taxon>
        <taxon>Araneae</taxon>
        <taxon>Araneomorphae</taxon>
        <taxon>Entelegynae</taxon>
        <taxon>Araneoidea</taxon>
        <taxon>Nephilidae</taxon>
        <taxon>Trichonephila</taxon>
    </lineage>
</organism>
<sequence>MALVKQSTISKRQEIIEIYFIQHIANVYGFEQWENGPVPIKANLERWHFLFIEVFDVNKIAISCRLVTLNFQRKECSNRIIMKKDRENE</sequence>
<name>A0A8X6K915_TRICU</name>